<keyword evidence="3" id="KW-1185">Reference proteome</keyword>
<feature type="transmembrane region" description="Helical" evidence="1">
    <location>
        <begin position="294"/>
        <end position="316"/>
    </location>
</feature>
<keyword evidence="1" id="KW-1133">Transmembrane helix</keyword>
<sequence length="1218" mass="138967">MRGRLIREKDDAIPKGMIKKVSKYFRNAYNYLRTKSTLPSFFYLIRIVFVFYEYALPNYFPKDLDLWKEDRITTQIMHFASVFSYFGAVASGYSSVLVSYIVLAVIFFFVLMLNMTAALFYQSKGRMSNFLMQLILFCNDILIPIFASYSLAEIGLMIAQLIFVGIETPFIVGIFVLILLISLTLIVLFSFYFPEVIYNPESSVFWSGHDDFFVFVSIGIINMLARFSEAVPLKYNIYMRVIYLVFMTATYVYFRINYLFVKMQYNSIIRGILSGGLIIAIIQATGVVDQDVVFLFSIVIFIATVLIEFLVSGYVIRKTINKLDNLLDNPDEFPLYYKTLPSLIGSIRIGISVGHPYIASLSPFREGAQLFPNSKILWEHYLRFVAIYPEENLALMTALEEMKSRFRSSANLKTIRLIATTLLQSRNKHMSSPLKRKLKQFDEYSRLIRSIYISYWSAISEGSSIAAYDISKQLIIQRDELKSQYLHQLSLFPNNWILCSHFAKNLEALDNNQTEAEYWSNRAQAMRKSEQICDRCHIRGIQTFPNLPLELRGLEDNVNRPFFGGSIASRSSVSARSASSIGSVNEDSIIPDEQKSLTENIRVMGLKTKIPFVTNIIMFTIIIFLIFGVVYPFMPGIPYMMAISSIQHFWAMIEDSTGISYIAGRVHFLLGLEIGRIALPSMFPSIEKEWEILKPGNEPQYIASEVLHVLAENFSRYIDMLIRDIGRYYDNTKTVAESFFTTTIDVYYTGATEPVAVSIPDALSYTSAQLFGYHPENRTNYSDQAWYQFTMDNIISISDFLFAYARSLFQNSVDSIAKSLKISRNVVIVFDILLFLVSLFFYPLLNQLKKKWDIAIKALAKLPKSSIHQTVANFSASSANVKVSDEERLYNSEFMTMAISRDSQGGLPTNTIAILYGLLQVAMIVSSILVFFTSDSYTKSLTGVPMIYILLRQAEVQVTYTQSLVNLYKASLNNVNIVSLNSTELFNKINDMRKPLQTAIDEFVIGSADGANYGMMSATNPTIVRYIFEVGNLLEDNLSFHQYMKNLPDMIFLNTLYQLIDETIISYMVNDSKNSADEVLILNHLIEQHIDDVYDKRYAPPYKRVMETYINKSIMSIVLYPLVLIAIEIILIVIIINMLNQVRLTTRFVLSTLSFIDSSVVTQSQELSNLLAGQFYADDKGRSTSRIVINSVPDFSSEVIVLIGKDKRIHYIIGCPVM</sequence>
<feature type="transmembrane region" description="Helical" evidence="1">
    <location>
        <begin position="97"/>
        <end position="121"/>
    </location>
</feature>
<feature type="transmembrane region" description="Helical" evidence="1">
    <location>
        <begin position="141"/>
        <end position="164"/>
    </location>
</feature>
<comment type="caution">
    <text evidence="2">The sequence shown here is derived from an EMBL/GenBank/DDBJ whole genome shotgun (WGS) entry which is preliminary data.</text>
</comment>
<feature type="transmembrane region" description="Helical" evidence="1">
    <location>
        <begin position="268"/>
        <end position="288"/>
    </location>
</feature>
<evidence type="ECO:0000256" key="1">
    <source>
        <dbReference type="SAM" id="Phobius"/>
    </source>
</evidence>
<feature type="transmembrane region" description="Helical" evidence="1">
    <location>
        <begin position="41"/>
        <end position="60"/>
    </location>
</feature>
<evidence type="ECO:0000313" key="2">
    <source>
        <dbReference type="EMBL" id="OHT09151.1"/>
    </source>
</evidence>
<feature type="transmembrane region" description="Helical" evidence="1">
    <location>
        <begin position="1117"/>
        <end position="1139"/>
    </location>
</feature>
<feature type="transmembrane region" description="Helical" evidence="1">
    <location>
        <begin position="72"/>
        <end position="91"/>
    </location>
</feature>
<reference evidence="2" key="1">
    <citation type="submission" date="2016-10" db="EMBL/GenBank/DDBJ databases">
        <authorList>
            <person name="Benchimol M."/>
            <person name="Almeida L.G."/>
            <person name="Vasconcelos A.T."/>
            <person name="Perreira-Neves A."/>
            <person name="Rosa I.A."/>
            <person name="Tasca T."/>
            <person name="Bogo M.R."/>
            <person name="de Souza W."/>
        </authorList>
    </citation>
    <scope>NUCLEOTIDE SEQUENCE [LARGE SCALE GENOMIC DNA]</scope>
    <source>
        <strain evidence="2">K</strain>
    </source>
</reference>
<name>A0A1J4KCK1_9EUKA</name>
<dbReference type="OrthoDB" id="10692046at2759"/>
<gene>
    <name evidence="2" type="ORF">TRFO_22067</name>
</gene>
<feature type="transmembrane region" description="Helical" evidence="1">
    <location>
        <begin position="612"/>
        <end position="634"/>
    </location>
</feature>
<feature type="transmembrane region" description="Helical" evidence="1">
    <location>
        <begin position="237"/>
        <end position="256"/>
    </location>
</feature>
<protein>
    <submittedName>
        <fullName evidence="2">Uncharacterized protein</fullName>
    </submittedName>
</protein>
<evidence type="ECO:0000313" key="3">
    <source>
        <dbReference type="Proteomes" id="UP000179807"/>
    </source>
</evidence>
<keyword evidence="1" id="KW-0472">Membrane</keyword>
<dbReference type="AlphaFoldDB" id="A0A1J4KCK1"/>
<organism evidence="2 3">
    <name type="scientific">Tritrichomonas foetus</name>
    <dbReference type="NCBI Taxonomy" id="1144522"/>
    <lineage>
        <taxon>Eukaryota</taxon>
        <taxon>Metamonada</taxon>
        <taxon>Parabasalia</taxon>
        <taxon>Tritrichomonadida</taxon>
        <taxon>Tritrichomonadidae</taxon>
        <taxon>Tritrichomonas</taxon>
    </lineage>
</organism>
<dbReference type="VEuPathDB" id="TrichDB:TRFO_22067"/>
<dbReference type="RefSeq" id="XP_068362287.1">
    <property type="nucleotide sequence ID" value="XM_068502345.1"/>
</dbReference>
<dbReference type="Proteomes" id="UP000179807">
    <property type="component" value="Unassembled WGS sequence"/>
</dbReference>
<proteinExistence type="predicted"/>
<feature type="transmembrane region" description="Helical" evidence="1">
    <location>
        <begin position="912"/>
        <end position="932"/>
    </location>
</feature>
<dbReference type="EMBL" id="MLAK01000647">
    <property type="protein sequence ID" value="OHT09151.1"/>
    <property type="molecule type" value="Genomic_DNA"/>
</dbReference>
<keyword evidence="1" id="KW-0812">Transmembrane</keyword>
<feature type="transmembrane region" description="Helical" evidence="1">
    <location>
        <begin position="826"/>
        <end position="845"/>
    </location>
</feature>
<accession>A0A1J4KCK1</accession>
<dbReference type="GeneID" id="94837049"/>
<feature type="transmembrane region" description="Helical" evidence="1">
    <location>
        <begin position="170"/>
        <end position="192"/>
    </location>
</feature>